<dbReference type="InterPro" id="IPR000477">
    <property type="entry name" value="RT_dom"/>
</dbReference>
<reference evidence="3 4" key="1">
    <citation type="journal article" date="2022" name="G3 (Bethesda)">
        <title>Evaluating Illumina-, Nanopore-, and PacBio-based genome assembly strategies with the bald notothen, Trematomus borchgrevinki.</title>
        <authorList>
            <person name="Rayamajhi N."/>
            <person name="Cheng C.C."/>
            <person name="Catchen J.M."/>
        </authorList>
    </citation>
    <scope>NUCLEOTIDE SEQUENCE [LARGE SCALE GENOMIC DNA]</scope>
    <source>
        <strain evidence="3">AGRC-2024</strain>
    </source>
</reference>
<keyword evidence="1" id="KW-0812">Transmembrane</keyword>
<dbReference type="InterPro" id="IPR043502">
    <property type="entry name" value="DNA/RNA_pol_sf"/>
</dbReference>
<evidence type="ECO:0000313" key="3">
    <source>
        <dbReference type="EMBL" id="KAL3062511.1"/>
    </source>
</evidence>
<feature type="transmembrane region" description="Helical" evidence="1">
    <location>
        <begin position="266"/>
        <end position="287"/>
    </location>
</feature>
<dbReference type="CDD" id="cd01650">
    <property type="entry name" value="RT_nLTR_like"/>
    <property type="match status" value="1"/>
</dbReference>
<dbReference type="EMBL" id="JBIYXZ010002071">
    <property type="protein sequence ID" value="KAL3062511.1"/>
    <property type="molecule type" value="Genomic_DNA"/>
</dbReference>
<organism evidence="3 4">
    <name type="scientific">Pagothenia borchgrevinki</name>
    <name type="common">Bald rockcod</name>
    <name type="synonym">Trematomus borchgrevinki</name>
    <dbReference type="NCBI Taxonomy" id="8213"/>
    <lineage>
        <taxon>Eukaryota</taxon>
        <taxon>Metazoa</taxon>
        <taxon>Chordata</taxon>
        <taxon>Craniata</taxon>
        <taxon>Vertebrata</taxon>
        <taxon>Euteleostomi</taxon>
        <taxon>Actinopterygii</taxon>
        <taxon>Neopterygii</taxon>
        <taxon>Teleostei</taxon>
        <taxon>Neoteleostei</taxon>
        <taxon>Acanthomorphata</taxon>
        <taxon>Eupercaria</taxon>
        <taxon>Perciformes</taxon>
        <taxon>Notothenioidei</taxon>
        <taxon>Nototheniidae</taxon>
        <taxon>Pagothenia</taxon>
    </lineage>
</organism>
<name>A0ABD2H8B0_PAGBO</name>
<evidence type="ECO:0000256" key="1">
    <source>
        <dbReference type="SAM" id="Phobius"/>
    </source>
</evidence>
<dbReference type="SUPFAM" id="SSF56672">
    <property type="entry name" value="DNA/RNA polymerases"/>
    <property type="match status" value="1"/>
</dbReference>
<dbReference type="Pfam" id="PF09004">
    <property type="entry name" value="ALKBH8_N"/>
    <property type="match status" value="1"/>
</dbReference>
<feature type="domain" description="Reverse transcriptase" evidence="2">
    <location>
        <begin position="1"/>
        <end position="227"/>
    </location>
</feature>
<accession>A0ABD2H8B0</accession>
<keyword evidence="1" id="KW-1133">Transmembrane helix</keyword>
<proteinExistence type="predicted"/>
<dbReference type="Pfam" id="PF00078">
    <property type="entry name" value="RVT_1"/>
    <property type="match status" value="1"/>
</dbReference>
<keyword evidence="4" id="KW-1185">Reference proteome</keyword>
<dbReference type="PROSITE" id="PS50878">
    <property type="entry name" value="RT_POL"/>
    <property type="match status" value="1"/>
</dbReference>
<dbReference type="Proteomes" id="UP001619887">
    <property type="component" value="Unassembled WGS sequence"/>
</dbReference>
<sequence>MKVLERLVLAHLRPQVRSFLDPLQFAYRPHLGVDDAIIYLLQRAHSYLDGSGCTVRITFFDFSSAFNTIQPRLLSDKLQAMRVNSSTISWITNYLTDRPQYVRLGSVLSDVVVGSIGAPQGTVLSPFLFTLYTSDFLYNSESCHLQKFSDDSAVVGCIRDGREEEYRALVGDFVEWTGRNHLLLNVAKTREMVIDFRRKRTSPPLPLCILGEDVAVEEDYKYLGVHLDNGLNWRINIDAVYKKGMSRLYFLRKLRSFNVCSKMLEIFYQSVVASALFFAAACWGGSIRDGDTSRINKLIRKAESVIGIKLDPLKLWWRGGH</sequence>
<dbReference type="PANTHER" id="PTHR33332">
    <property type="entry name" value="REVERSE TRANSCRIPTASE DOMAIN-CONTAINING PROTEIN"/>
    <property type="match status" value="1"/>
</dbReference>
<dbReference type="AlphaFoldDB" id="A0ABD2H8B0"/>
<dbReference type="InterPro" id="IPR015095">
    <property type="entry name" value="AlkB_hom8_N"/>
</dbReference>
<comment type="caution">
    <text evidence="3">The sequence shown here is derived from an EMBL/GenBank/DDBJ whole genome shotgun (WGS) entry which is preliminary data.</text>
</comment>
<evidence type="ECO:0000259" key="2">
    <source>
        <dbReference type="PROSITE" id="PS50878"/>
    </source>
</evidence>
<gene>
    <name evidence="3" type="ORF">OYC64_002339</name>
</gene>
<reference evidence="3 4" key="2">
    <citation type="journal article" date="2024" name="G3 (Bethesda)">
        <title>The genome of the cryopelagic Antarctic bald notothen, Trematomus borchgrevinki.</title>
        <authorList>
            <person name="Rayamajhi N."/>
            <person name="Rivera-Colon A.G."/>
            <person name="Minhas B.F."/>
            <person name="Cheng C.C."/>
            <person name="Catchen J.M."/>
        </authorList>
    </citation>
    <scope>NUCLEOTIDE SEQUENCE [LARGE SCALE GENOMIC DNA]</scope>
    <source>
        <strain evidence="3">AGRC-2024</strain>
    </source>
</reference>
<evidence type="ECO:0000313" key="4">
    <source>
        <dbReference type="Proteomes" id="UP001619887"/>
    </source>
</evidence>
<protein>
    <recommendedName>
        <fullName evidence="2">Reverse transcriptase domain-containing protein</fullName>
    </recommendedName>
</protein>
<keyword evidence="1" id="KW-0472">Membrane</keyword>